<reference evidence="3" key="1">
    <citation type="journal article" date="2021" name="Proc. Natl. Acad. Sci. U.S.A.">
        <title>Three genomes in the algal genus Volvox reveal the fate of a haploid sex-determining region after a transition to homothallism.</title>
        <authorList>
            <person name="Yamamoto K."/>
            <person name="Hamaji T."/>
            <person name="Kawai-Toyooka H."/>
            <person name="Matsuzaki R."/>
            <person name="Takahashi F."/>
            <person name="Nishimura Y."/>
            <person name="Kawachi M."/>
            <person name="Noguchi H."/>
            <person name="Minakuchi Y."/>
            <person name="Umen J.G."/>
            <person name="Toyoda A."/>
            <person name="Nozaki H."/>
        </authorList>
    </citation>
    <scope>NUCLEOTIDE SEQUENCE</scope>
    <source>
        <strain evidence="3">NIES-3780</strain>
    </source>
</reference>
<feature type="compositionally biased region" description="Basic and acidic residues" evidence="1">
    <location>
        <begin position="11"/>
        <end position="26"/>
    </location>
</feature>
<keyword evidence="2" id="KW-1133">Transmembrane helix</keyword>
<feature type="region of interest" description="Disordered" evidence="1">
    <location>
        <begin position="287"/>
        <end position="313"/>
    </location>
</feature>
<feature type="transmembrane region" description="Helical" evidence="2">
    <location>
        <begin position="188"/>
        <end position="210"/>
    </location>
</feature>
<evidence type="ECO:0000313" key="4">
    <source>
        <dbReference type="Proteomes" id="UP000747399"/>
    </source>
</evidence>
<keyword evidence="4" id="KW-1185">Reference proteome</keyword>
<evidence type="ECO:0000256" key="2">
    <source>
        <dbReference type="SAM" id="Phobius"/>
    </source>
</evidence>
<keyword evidence="2" id="KW-0812">Transmembrane</keyword>
<dbReference type="SUPFAM" id="SSF103473">
    <property type="entry name" value="MFS general substrate transporter"/>
    <property type="match status" value="1"/>
</dbReference>
<protein>
    <submittedName>
        <fullName evidence="3">Uncharacterized protein</fullName>
    </submittedName>
</protein>
<comment type="caution">
    <text evidence="3">The sequence shown here is derived from an EMBL/GenBank/DDBJ whole genome shotgun (WGS) entry which is preliminary data.</text>
</comment>
<gene>
    <name evidence="3" type="ORF">Vafri_21012</name>
</gene>
<evidence type="ECO:0000256" key="1">
    <source>
        <dbReference type="SAM" id="MobiDB-lite"/>
    </source>
</evidence>
<organism evidence="3 4">
    <name type="scientific">Volvox africanus</name>
    <dbReference type="NCBI Taxonomy" id="51714"/>
    <lineage>
        <taxon>Eukaryota</taxon>
        <taxon>Viridiplantae</taxon>
        <taxon>Chlorophyta</taxon>
        <taxon>core chlorophytes</taxon>
        <taxon>Chlorophyceae</taxon>
        <taxon>CS clade</taxon>
        <taxon>Chlamydomonadales</taxon>
        <taxon>Volvocaceae</taxon>
        <taxon>Volvox</taxon>
    </lineage>
</organism>
<dbReference type="InterPro" id="IPR036259">
    <property type="entry name" value="MFS_trans_sf"/>
</dbReference>
<dbReference type="Proteomes" id="UP000747399">
    <property type="component" value="Unassembled WGS sequence"/>
</dbReference>
<dbReference type="EMBL" id="BNCO01000102">
    <property type="protein sequence ID" value="GIL67678.1"/>
    <property type="molecule type" value="Genomic_DNA"/>
</dbReference>
<name>A0A8J4BY74_9CHLO</name>
<dbReference type="Gene3D" id="1.20.1250.20">
    <property type="entry name" value="MFS general substrate transporter like domains"/>
    <property type="match status" value="1"/>
</dbReference>
<dbReference type="AlphaFoldDB" id="A0A8J4BY74"/>
<accession>A0A8J4BY74</accession>
<feature type="region of interest" description="Disordered" evidence="1">
    <location>
        <begin position="1"/>
        <end position="35"/>
    </location>
</feature>
<feature type="region of interest" description="Disordered" evidence="1">
    <location>
        <begin position="70"/>
        <end position="115"/>
    </location>
</feature>
<sequence>MAGGGHSSVQDAREQLVPKRDAEAEQSHSITHVFPRYDLPLPGTMPSASGVEKLPEVVDPNRNGYQARLEEASGSSKGAAIDGPTPLGVNGMPPPASTPPDLLTGPRPPMPSAGGSSVVAAMEIQEALLPPQPAAPFEHPISLPRRRWMVFMFCLVAALLFADQNLLAPNLTAAANYFGMNERQKDTLLGGALMAAFFAVGAPAALLVGWLADRGDINRRTLLFWVVVVGETPCLLTYWVREGEREGRVTIITTYTQTFPKLPSTVSPAGAAGEVLLAVLPAPRADGSGSGRLLPTGFQPAGGPRSPGPQGGD</sequence>
<keyword evidence="2" id="KW-0472">Membrane</keyword>
<feature type="transmembrane region" description="Helical" evidence="2">
    <location>
        <begin position="222"/>
        <end position="240"/>
    </location>
</feature>
<evidence type="ECO:0000313" key="3">
    <source>
        <dbReference type="EMBL" id="GIL67678.1"/>
    </source>
</evidence>
<proteinExistence type="predicted"/>
<feature type="transmembrane region" description="Helical" evidence="2">
    <location>
        <begin position="148"/>
        <end position="168"/>
    </location>
</feature>